<dbReference type="FunFam" id="2.40.30.30:FF:000003">
    <property type="entry name" value="Riboflavin biosynthesis protein"/>
    <property type="match status" value="1"/>
</dbReference>
<dbReference type="InterPro" id="IPR023465">
    <property type="entry name" value="Riboflavin_kinase_dom_sf"/>
</dbReference>
<evidence type="ECO:0000256" key="2">
    <source>
        <dbReference type="ARBA" id="ARBA00022630"/>
    </source>
</evidence>
<dbReference type="EMBL" id="VSSQ01085560">
    <property type="protein sequence ID" value="MPN33174.1"/>
    <property type="molecule type" value="Genomic_DNA"/>
</dbReference>
<gene>
    <name evidence="12" type="primary">ribF_40</name>
    <name evidence="12" type="ORF">SDC9_180658</name>
</gene>
<dbReference type="Gene3D" id="3.40.50.620">
    <property type="entry name" value="HUPs"/>
    <property type="match status" value="1"/>
</dbReference>
<sequence>MKLLQTENFSVVEIPEVIKEGEKISTTRISKLLLSGYLEQANRLLGHNYKIKGMVVRGYGNGKKFGYPTANIDTNDYVLPKKGVYAVEVKLDNKIYKGMANIGNHPTVIKTKDLLLEVNIFDFDKDIYGQIIEVFFLYYIRDEIKFSSIDELIKQMDEDKRIVVSCIDNQKNI</sequence>
<evidence type="ECO:0000256" key="5">
    <source>
        <dbReference type="ARBA" id="ARBA00022695"/>
    </source>
</evidence>
<keyword evidence="7" id="KW-0418">Kinase</keyword>
<dbReference type="PANTHER" id="PTHR22749">
    <property type="entry name" value="RIBOFLAVIN KINASE/FMN ADENYLYLTRANSFERASE"/>
    <property type="match status" value="1"/>
</dbReference>
<keyword evidence="3" id="KW-0288">FMN</keyword>
<feature type="domain" description="Riboflavin kinase" evidence="11">
    <location>
        <begin position="44"/>
        <end position="168"/>
    </location>
</feature>
<keyword evidence="5" id="KW-0548">Nucleotidyltransferase</keyword>
<comment type="caution">
    <text evidence="12">The sequence shown here is derived from an EMBL/GenBank/DDBJ whole genome shotgun (WGS) entry which is preliminary data.</text>
</comment>
<evidence type="ECO:0000256" key="10">
    <source>
        <dbReference type="ARBA" id="ARBA00023268"/>
    </source>
</evidence>
<accession>A0A645HAN7</accession>
<evidence type="ECO:0000256" key="4">
    <source>
        <dbReference type="ARBA" id="ARBA00022679"/>
    </source>
</evidence>
<dbReference type="Pfam" id="PF01687">
    <property type="entry name" value="Flavokinase"/>
    <property type="match status" value="1"/>
</dbReference>
<keyword evidence="2" id="KW-0285">Flavoprotein</keyword>
<dbReference type="InterPro" id="IPR023468">
    <property type="entry name" value="Riboflavin_kinase"/>
</dbReference>
<dbReference type="GO" id="GO:0005524">
    <property type="term" value="F:ATP binding"/>
    <property type="evidence" value="ECO:0007669"/>
    <property type="project" value="UniProtKB-KW"/>
</dbReference>
<evidence type="ECO:0000259" key="11">
    <source>
        <dbReference type="SMART" id="SM00904"/>
    </source>
</evidence>
<dbReference type="SUPFAM" id="SSF82114">
    <property type="entry name" value="Riboflavin kinase-like"/>
    <property type="match status" value="1"/>
</dbReference>
<dbReference type="GO" id="GO:0009231">
    <property type="term" value="P:riboflavin biosynthetic process"/>
    <property type="evidence" value="ECO:0007669"/>
    <property type="project" value="InterPro"/>
</dbReference>
<keyword evidence="8" id="KW-0274">FAD</keyword>
<evidence type="ECO:0000313" key="12">
    <source>
        <dbReference type="EMBL" id="MPN33174.1"/>
    </source>
</evidence>
<protein>
    <recommendedName>
        <fullName evidence="1">riboflavin kinase</fullName>
        <ecNumber evidence="1">2.7.1.26</ecNumber>
    </recommendedName>
</protein>
<organism evidence="12">
    <name type="scientific">bioreactor metagenome</name>
    <dbReference type="NCBI Taxonomy" id="1076179"/>
    <lineage>
        <taxon>unclassified sequences</taxon>
        <taxon>metagenomes</taxon>
        <taxon>ecological metagenomes</taxon>
    </lineage>
</organism>
<reference evidence="12" key="1">
    <citation type="submission" date="2019-08" db="EMBL/GenBank/DDBJ databases">
        <authorList>
            <person name="Kucharzyk K."/>
            <person name="Murdoch R.W."/>
            <person name="Higgins S."/>
            <person name="Loffler F."/>
        </authorList>
    </citation>
    <scope>NUCLEOTIDE SEQUENCE</scope>
</reference>
<dbReference type="Gene3D" id="2.40.30.30">
    <property type="entry name" value="Riboflavin kinase-like"/>
    <property type="match status" value="1"/>
</dbReference>
<dbReference type="GO" id="GO:0009398">
    <property type="term" value="P:FMN biosynthetic process"/>
    <property type="evidence" value="ECO:0007669"/>
    <property type="project" value="TreeGrafter"/>
</dbReference>
<evidence type="ECO:0000256" key="3">
    <source>
        <dbReference type="ARBA" id="ARBA00022643"/>
    </source>
</evidence>
<keyword evidence="10" id="KW-0511">Multifunctional enzyme</keyword>
<evidence type="ECO:0000256" key="9">
    <source>
        <dbReference type="ARBA" id="ARBA00022840"/>
    </source>
</evidence>
<dbReference type="EC" id="2.7.1.26" evidence="1"/>
<evidence type="ECO:0000256" key="1">
    <source>
        <dbReference type="ARBA" id="ARBA00012105"/>
    </source>
</evidence>
<keyword evidence="4" id="KW-0808">Transferase</keyword>
<name>A0A645HAN7_9ZZZZ</name>
<dbReference type="InterPro" id="IPR014729">
    <property type="entry name" value="Rossmann-like_a/b/a_fold"/>
</dbReference>
<proteinExistence type="predicted"/>
<dbReference type="InterPro" id="IPR015865">
    <property type="entry name" value="Riboflavin_kinase_bac/euk"/>
</dbReference>
<evidence type="ECO:0000256" key="7">
    <source>
        <dbReference type="ARBA" id="ARBA00022777"/>
    </source>
</evidence>
<keyword evidence="9" id="KW-0067">ATP-binding</keyword>
<keyword evidence="6" id="KW-0547">Nucleotide-binding</keyword>
<dbReference type="AlphaFoldDB" id="A0A645HAN7"/>
<dbReference type="GO" id="GO:0016779">
    <property type="term" value="F:nucleotidyltransferase activity"/>
    <property type="evidence" value="ECO:0007669"/>
    <property type="project" value="UniProtKB-KW"/>
</dbReference>
<dbReference type="GO" id="GO:0008531">
    <property type="term" value="F:riboflavin kinase activity"/>
    <property type="evidence" value="ECO:0007669"/>
    <property type="project" value="UniProtKB-EC"/>
</dbReference>
<evidence type="ECO:0000256" key="8">
    <source>
        <dbReference type="ARBA" id="ARBA00022827"/>
    </source>
</evidence>
<dbReference type="SMART" id="SM00904">
    <property type="entry name" value="Flavokinase"/>
    <property type="match status" value="1"/>
</dbReference>
<evidence type="ECO:0000256" key="6">
    <source>
        <dbReference type="ARBA" id="ARBA00022741"/>
    </source>
</evidence>
<dbReference type="PANTHER" id="PTHR22749:SF6">
    <property type="entry name" value="RIBOFLAVIN KINASE"/>
    <property type="match status" value="1"/>
</dbReference>